<dbReference type="InterPro" id="IPR000836">
    <property type="entry name" value="PRTase_dom"/>
</dbReference>
<comment type="caution">
    <text evidence="2">The sequence shown here is derived from an EMBL/GenBank/DDBJ whole genome shotgun (WGS) entry which is preliminary data.</text>
</comment>
<accession>A0ABN1TWS5</accession>
<evidence type="ECO:0000313" key="2">
    <source>
        <dbReference type="EMBL" id="GAA1106632.1"/>
    </source>
</evidence>
<proteinExistence type="inferred from homology"/>
<dbReference type="InterPro" id="IPR051910">
    <property type="entry name" value="ComF/GntX_DNA_util-trans"/>
</dbReference>
<protein>
    <recommendedName>
        <fullName evidence="4">ComF family protein</fullName>
    </recommendedName>
</protein>
<dbReference type="CDD" id="cd06223">
    <property type="entry name" value="PRTases_typeI"/>
    <property type="match status" value="1"/>
</dbReference>
<dbReference type="PANTHER" id="PTHR47505">
    <property type="entry name" value="DNA UTILIZATION PROTEIN YHGH"/>
    <property type="match status" value="1"/>
</dbReference>
<name>A0ABN1TWS5_9ACTN</name>
<keyword evidence="3" id="KW-1185">Reference proteome</keyword>
<dbReference type="Proteomes" id="UP001501581">
    <property type="component" value="Unassembled WGS sequence"/>
</dbReference>
<evidence type="ECO:0000313" key="3">
    <source>
        <dbReference type="Proteomes" id="UP001501581"/>
    </source>
</evidence>
<dbReference type="InterPro" id="IPR029057">
    <property type="entry name" value="PRTase-like"/>
</dbReference>
<organism evidence="2 3">
    <name type="scientific">Nocardioides dubius</name>
    <dbReference type="NCBI Taxonomy" id="317019"/>
    <lineage>
        <taxon>Bacteria</taxon>
        <taxon>Bacillati</taxon>
        <taxon>Actinomycetota</taxon>
        <taxon>Actinomycetes</taxon>
        <taxon>Propionibacteriales</taxon>
        <taxon>Nocardioidaceae</taxon>
        <taxon>Nocardioides</taxon>
    </lineage>
</organism>
<dbReference type="RefSeq" id="WP_343995425.1">
    <property type="nucleotide sequence ID" value="NZ_BAAALG010000011.1"/>
</dbReference>
<gene>
    <name evidence="2" type="ORF">GCM10009668_28010</name>
</gene>
<reference evidence="2 3" key="1">
    <citation type="journal article" date="2019" name="Int. J. Syst. Evol. Microbiol.">
        <title>The Global Catalogue of Microorganisms (GCM) 10K type strain sequencing project: providing services to taxonomists for standard genome sequencing and annotation.</title>
        <authorList>
            <consortium name="The Broad Institute Genomics Platform"/>
            <consortium name="The Broad Institute Genome Sequencing Center for Infectious Disease"/>
            <person name="Wu L."/>
            <person name="Ma J."/>
        </authorList>
    </citation>
    <scope>NUCLEOTIDE SEQUENCE [LARGE SCALE GENOMIC DNA]</scope>
    <source>
        <strain evidence="2 3">JCM 13008</strain>
    </source>
</reference>
<comment type="similarity">
    <text evidence="1">Belongs to the ComF/GntX family.</text>
</comment>
<dbReference type="EMBL" id="BAAALG010000011">
    <property type="protein sequence ID" value="GAA1106632.1"/>
    <property type="molecule type" value="Genomic_DNA"/>
</dbReference>
<dbReference type="Gene3D" id="3.40.50.2020">
    <property type="match status" value="1"/>
</dbReference>
<dbReference type="SUPFAM" id="SSF53271">
    <property type="entry name" value="PRTase-like"/>
    <property type="match status" value="1"/>
</dbReference>
<dbReference type="PANTHER" id="PTHR47505:SF1">
    <property type="entry name" value="DNA UTILIZATION PROTEIN YHGH"/>
    <property type="match status" value="1"/>
</dbReference>
<sequence>MRAVLADLFAGASCPGCATPGELPCRACGARLRGRTGPVPGVPGACSAGAYEGLLRQLVLGHKERRQFGLRALLGELLADAAAALAGEVPGQRLLLVPVPSRAAAVRARGYDPTRVLTRRAAAALQGKGIAADAVSLLRVRQVRDQAGLSRVERAENLAGAMACRASGLARLRGTAAWAVVCDDVVTTGATAAEACRALRAVGVGVLGVAAVAHTPQTTPHPLSG</sequence>
<evidence type="ECO:0000256" key="1">
    <source>
        <dbReference type="ARBA" id="ARBA00008007"/>
    </source>
</evidence>
<evidence type="ECO:0008006" key="4">
    <source>
        <dbReference type="Google" id="ProtNLM"/>
    </source>
</evidence>